<keyword evidence="1" id="KW-0677">Repeat</keyword>
<keyword evidence="6" id="KW-1185">Reference proteome</keyword>
<evidence type="ECO:0000256" key="4">
    <source>
        <dbReference type="SAM" id="MobiDB-lite"/>
    </source>
</evidence>
<dbReference type="STRING" id="97972.A0A2V1DFY5"/>
<sequence length="185" mass="20109">MRDLPVVQLVVSANADIHAVPERGVIRTPLQAAVETGAWDIINFLLGRGVDVNAPPAINNGRTALQIAAEKGFIGIASLLISKKADVNAPPGQFHGRTAFEAAAEHGRIEMLIYLVENGADIVSDGGRQYKNALRFAKMNGHTGVDIYVKDVYRTQCFLRSGMNTTPLENGQSSESYEFDPRLFL</sequence>
<dbReference type="Proteomes" id="UP000244855">
    <property type="component" value="Unassembled WGS sequence"/>
</dbReference>
<gene>
    <name evidence="5" type="ORF">DM02DRAFT_534062</name>
</gene>
<dbReference type="EMBL" id="KZ805448">
    <property type="protein sequence ID" value="PVH97010.1"/>
    <property type="molecule type" value="Genomic_DNA"/>
</dbReference>
<dbReference type="PROSITE" id="PS50088">
    <property type="entry name" value="ANK_REPEAT"/>
    <property type="match status" value="3"/>
</dbReference>
<dbReference type="AlphaFoldDB" id="A0A2V1DFY5"/>
<name>A0A2V1DFY5_9PLEO</name>
<evidence type="ECO:0000256" key="2">
    <source>
        <dbReference type="ARBA" id="ARBA00023043"/>
    </source>
</evidence>
<keyword evidence="2 3" id="KW-0040">ANK repeat</keyword>
<feature type="repeat" description="ANK" evidence="3">
    <location>
        <begin position="60"/>
        <end position="92"/>
    </location>
</feature>
<evidence type="ECO:0000313" key="6">
    <source>
        <dbReference type="Proteomes" id="UP000244855"/>
    </source>
</evidence>
<evidence type="ECO:0000256" key="1">
    <source>
        <dbReference type="ARBA" id="ARBA00022737"/>
    </source>
</evidence>
<dbReference type="Pfam" id="PF00023">
    <property type="entry name" value="Ank"/>
    <property type="match status" value="1"/>
</dbReference>
<evidence type="ECO:0000256" key="3">
    <source>
        <dbReference type="PROSITE-ProRule" id="PRU00023"/>
    </source>
</evidence>
<feature type="region of interest" description="Disordered" evidence="4">
    <location>
        <begin position="164"/>
        <end position="185"/>
    </location>
</feature>
<feature type="repeat" description="ANK" evidence="3">
    <location>
        <begin position="27"/>
        <end position="57"/>
    </location>
</feature>
<evidence type="ECO:0000313" key="5">
    <source>
        <dbReference type="EMBL" id="PVH97010.1"/>
    </source>
</evidence>
<protein>
    <submittedName>
        <fullName evidence="5">Ankyrin</fullName>
    </submittedName>
</protein>
<dbReference type="Gene3D" id="1.25.40.20">
    <property type="entry name" value="Ankyrin repeat-containing domain"/>
    <property type="match status" value="1"/>
</dbReference>
<dbReference type="InterPro" id="IPR002110">
    <property type="entry name" value="Ankyrin_rpt"/>
</dbReference>
<feature type="repeat" description="ANK" evidence="3">
    <location>
        <begin position="95"/>
        <end position="122"/>
    </location>
</feature>
<feature type="compositionally biased region" description="Polar residues" evidence="4">
    <location>
        <begin position="164"/>
        <end position="176"/>
    </location>
</feature>
<proteinExistence type="predicted"/>
<dbReference type="PROSITE" id="PS50297">
    <property type="entry name" value="ANK_REP_REGION"/>
    <property type="match status" value="3"/>
</dbReference>
<dbReference type="SMART" id="SM00248">
    <property type="entry name" value="ANK"/>
    <property type="match status" value="3"/>
</dbReference>
<dbReference type="Pfam" id="PF12796">
    <property type="entry name" value="Ank_2"/>
    <property type="match status" value="1"/>
</dbReference>
<dbReference type="PANTHER" id="PTHR24171">
    <property type="entry name" value="ANKYRIN REPEAT DOMAIN-CONTAINING PROTEIN 39-RELATED"/>
    <property type="match status" value="1"/>
</dbReference>
<accession>A0A2V1DFY5</accession>
<reference evidence="5 6" key="1">
    <citation type="journal article" date="2018" name="Sci. Rep.">
        <title>Comparative genomics provides insights into the lifestyle and reveals functional heterogeneity of dark septate endophytic fungi.</title>
        <authorList>
            <person name="Knapp D.G."/>
            <person name="Nemeth J.B."/>
            <person name="Barry K."/>
            <person name="Hainaut M."/>
            <person name="Henrissat B."/>
            <person name="Johnson J."/>
            <person name="Kuo A."/>
            <person name="Lim J.H.P."/>
            <person name="Lipzen A."/>
            <person name="Nolan M."/>
            <person name="Ohm R.A."/>
            <person name="Tamas L."/>
            <person name="Grigoriev I.V."/>
            <person name="Spatafora J.W."/>
            <person name="Nagy L.G."/>
            <person name="Kovacs G.M."/>
        </authorList>
    </citation>
    <scope>NUCLEOTIDE SEQUENCE [LARGE SCALE GENOMIC DNA]</scope>
    <source>
        <strain evidence="5 6">DSE2036</strain>
    </source>
</reference>
<organism evidence="5 6">
    <name type="scientific">Periconia macrospinosa</name>
    <dbReference type="NCBI Taxonomy" id="97972"/>
    <lineage>
        <taxon>Eukaryota</taxon>
        <taxon>Fungi</taxon>
        <taxon>Dikarya</taxon>
        <taxon>Ascomycota</taxon>
        <taxon>Pezizomycotina</taxon>
        <taxon>Dothideomycetes</taxon>
        <taxon>Pleosporomycetidae</taxon>
        <taxon>Pleosporales</taxon>
        <taxon>Massarineae</taxon>
        <taxon>Periconiaceae</taxon>
        <taxon>Periconia</taxon>
    </lineage>
</organism>
<dbReference type="InterPro" id="IPR036770">
    <property type="entry name" value="Ankyrin_rpt-contain_sf"/>
</dbReference>
<dbReference type="OrthoDB" id="539213at2759"/>
<dbReference type="PANTHER" id="PTHR24171:SF9">
    <property type="entry name" value="ANKYRIN REPEAT DOMAIN-CONTAINING PROTEIN 39"/>
    <property type="match status" value="1"/>
</dbReference>
<dbReference type="SUPFAM" id="SSF48403">
    <property type="entry name" value="Ankyrin repeat"/>
    <property type="match status" value="1"/>
</dbReference>